<dbReference type="OMA" id="CIWNGYA"/>
<dbReference type="GO" id="GO:0005739">
    <property type="term" value="C:mitochondrion"/>
    <property type="evidence" value="ECO:0007669"/>
    <property type="project" value="TreeGrafter"/>
</dbReference>
<proteinExistence type="predicted"/>
<dbReference type="OrthoDB" id="1737613at2759"/>
<evidence type="ECO:0000259" key="4">
    <source>
        <dbReference type="Pfam" id="PF16113"/>
    </source>
</evidence>
<dbReference type="InterPro" id="IPR045004">
    <property type="entry name" value="ECH_dom"/>
</dbReference>
<dbReference type="InterPro" id="IPR032259">
    <property type="entry name" value="HIBYL-CoA-H"/>
</dbReference>
<dbReference type="EMBL" id="LT554895">
    <property type="protein sequence ID" value="SAM08679.1"/>
    <property type="molecule type" value="Genomic_DNA"/>
</dbReference>
<feature type="domain" description="Enoyl-CoA hydratase/isomerase" evidence="4">
    <location>
        <begin position="22"/>
        <end position="350"/>
    </location>
</feature>
<protein>
    <recommendedName>
        <fullName evidence="2">3-hydroxyisobutyryl-CoA hydrolase</fullName>
        <ecNumber evidence="2">3.1.2.4</ecNumber>
    </recommendedName>
</protein>
<dbReference type="STRING" id="4829.A0A168SN75"/>
<dbReference type="GO" id="GO:0003860">
    <property type="term" value="F:3-hydroxyisobutyryl-CoA hydrolase activity"/>
    <property type="evidence" value="ECO:0007669"/>
    <property type="project" value="UniProtKB-EC"/>
</dbReference>
<comment type="catalytic activity">
    <reaction evidence="1">
        <text>3-hydroxy-2-methylpropanoyl-CoA + H2O = 3-hydroxy-2-methylpropanoate + CoA + H(+)</text>
        <dbReference type="Rhea" id="RHEA:20888"/>
        <dbReference type="ChEBI" id="CHEBI:11805"/>
        <dbReference type="ChEBI" id="CHEBI:15377"/>
        <dbReference type="ChEBI" id="CHEBI:15378"/>
        <dbReference type="ChEBI" id="CHEBI:57287"/>
        <dbReference type="ChEBI" id="CHEBI:57340"/>
        <dbReference type="EC" id="3.1.2.4"/>
    </reaction>
</comment>
<evidence type="ECO:0000313" key="6">
    <source>
        <dbReference type="Proteomes" id="UP000078561"/>
    </source>
</evidence>
<evidence type="ECO:0000313" key="5">
    <source>
        <dbReference type="EMBL" id="SAM08679.1"/>
    </source>
</evidence>
<dbReference type="FunCoup" id="A0A168SN75">
    <property type="interactions" value="535"/>
</dbReference>
<keyword evidence="3" id="KW-0378">Hydrolase</keyword>
<keyword evidence="6" id="KW-1185">Reference proteome</keyword>
<dbReference type="PANTHER" id="PTHR43176:SF3">
    <property type="entry name" value="3-HYDROXYISOBUTYRYL-COA HYDROLASE, MITOCHONDRIAL"/>
    <property type="match status" value="1"/>
</dbReference>
<organism evidence="5">
    <name type="scientific">Absidia glauca</name>
    <name type="common">Pin mould</name>
    <dbReference type="NCBI Taxonomy" id="4829"/>
    <lineage>
        <taxon>Eukaryota</taxon>
        <taxon>Fungi</taxon>
        <taxon>Fungi incertae sedis</taxon>
        <taxon>Mucoromycota</taxon>
        <taxon>Mucoromycotina</taxon>
        <taxon>Mucoromycetes</taxon>
        <taxon>Mucorales</taxon>
        <taxon>Cunninghamellaceae</taxon>
        <taxon>Absidia</taxon>
    </lineage>
</organism>
<evidence type="ECO:0000256" key="1">
    <source>
        <dbReference type="ARBA" id="ARBA00001709"/>
    </source>
</evidence>
<dbReference type="PANTHER" id="PTHR43176">
    <property type="entry name" value="3-HYDROXYISOBUTYRYL-COA HYDROLASE-RELATED"/>
    <property type="match status" value="1"/>
</dbReference>
<accession>A0A168SN75</accession>
<dbReference type="EC" id="3.1.2.4" evidence="2"/>
<dbReference type="Gene3D" id="3.90.226.10">
    <property type="entry name" value="2-enoyl-CoA Hydratase, Chain A, domain 1"/>
    <property type="match status" value="1"/>
</dbReference>
<name>A0A168SN75_ABSGL</name>
<gene>
    <name evidence="5" type="primary">ABSGL_14342.1 scaffold 14385</name>
</gene>
<sequence length="453" mass="51159">MPEQEEELPKTHVLHRKLSGARLFILNRPEKLNALDLAMIRNIAPQLKAWDVSKLAKVILMKGTNKGKFSVGDDVLDIIQKVNAKDPDALYYFQEKSALIRMISTLSTPYVSILDGYALGGALGLFAHGPFRIATEKTIFSMPEPSLGVTFNAGSSFFLPKLDGGIGTYLALTGTRVEGLDAFYAGIATHYIPSSRLPALEERLIDLETSEYDIIQRVLEKFVDLPVPKRIGFPQSIREAIDRCFMHDSLEDIIKSLDDEKQTSWTRETRHKLLAMSPTSLRVTLKALRKSKGMSLTDCLKMEFDLMQKFLVTKDFHEGVDATFLNKPRRKPQWTPPTLRGLPDEDIEQLYFTNPSPNPLNLPSGMDLYNYPYARFSLPTEEEVRLAVTGEGQEFGLEGRLTTAEDVIVWFEKGHKSKKGVKEKVVDILNRKTTMVAKADETDKQVLQWKTTF</sequence>
<dbReference type="CDD" id="cd06558">
    <property type="entry name" value="crotonase-like"/>
    <property type="match status" value="1"/>
</dbReference>
<dbReference type="GO" id="GO:0006574">
    <property type="term" value="P:L-valine catabolic process"/>
    <property type="evidence" value="ECO:0007669"/>
    <property type="project" value="TreeGrafter"/>
</dbReference>
<dbReference type="AlphaFoldDB" id="A0A168SN75"/>
<dbReference type="SUPFAM" id="SSF52096">
    <property type="entry name" value="ClpP/crotonase"/>
    <property type="match status" value="1"/>
</dbReference>
<evidence type="ECO:0000256" key="3">
    <source>
        <dbReference type="ARBA" id="ARBA00022801"/>
    </source>
</evidence>
<dbReference type="Pfam" id="PF16113">
    <property type="entry name" value="ECH_2"/>
    <property type="match status" value="1"/>
</dbReference>
<dbReference type="InParanoid" id="A0A168SN75"/>
<evidence type="ECO:0000256" key="2">
    <source>
        <dbReference type="ARBA" id="ARBA00011915"/>
    </source>
</evidence>
<dbReference type="InterPro" id="IPR029045">
    <property type="entry name" value="ClpP/crotonase-like_dom_sf"/>
</dbReference>
<reference evidence="5" key="1">
    <citation type="submission" date="2016-04" db="EMBL/GenBank/DDBJ databases">
        <authorList>
            <person name="Evans L.H."/>
            <person name="Alamgir A."/>
            <person name="Owens N."/>
            <person name="Weber N.D."/>
            <person name="Virtaneva K."/>
            <person name="Barbian K."/>
            <person name="Babar A."/>
            <person name="Rosenke K."/>
        </authorList>
    </citation>
    <scope>NUCLEOTIDE SEQUENCE [LARGE SCALE GENOMIC DNA]</scope>
    <source>
        <strain evidence="5">CBS 101.48</strain>
    </source>
</reference>
<dbReference type="Proteomes" id="UP000078561">
    <property type="component" value="Unassembled WGS sequence"/>
</dbReference>